<evidence type="ECO:0000256" key="1">
    <source>
        <dbReference type="ARBA" id="ARBA00004496"/>
    </source>
</evidence>
<dbReference type="InterPro" id="IPR008837">
    <property type="entry name" value="Serendipity_A"/>
</dbReference>
<dbReference type="GO" id="GO:0098609">
    <property type="term" value="P:cell-cell adhesion"/>
    <property type="evidence" value="ECO:0007669"/>
    <property type="project" value="TreeGrafter"/>
</dbReference>
<dbReference type="OMA" id="FTCFLDF"/>
<feature type="non-terminal residue" evidence="3">
    <location>
        <position position="537"/>
    </location>
</feature>
<keyword evidence="4" id="KW-1185">Reference proteome</keyword>
<dbReference type="GO" id="GO:0016477">
    <property type="term" value="P:cell migration"/>
    <property type="evidence" value="ECO:0007669"/>
    <property type="project" value="TreeGrafter"/>
</dbReference>
<dbReference type="GO" id="GO:0008013">
    <property type="term" value="F:beta-catenin binding"/>
    <property type="evidence" value="ECO:0007669"/>
    <property type="project" value="TreeGrafter"/>
</dbReference>
<accession>A0A0M5IZH5</accession>
<evidence type="ECO:0000313" key="4">
    <source>
        <dbReference type="Proteomes" id="UP000494163"/>
    </source>
</evidence>
<evidence type="ECO:0000313" key="3">
    <source>
        <dbReference type="EMBL" id="ALC40636.1"/>
    </source>
</evidence>
<dbReference type="GO" id="GO:0005737">
    <property type="term" value="C:cytoplasm"/>
    <property type="evidence" value="ECO:0007669"/>
    <property type="project" value="UniProtKB-SubCell"/>
</dbReference>
<organism evidence="3 4">
    <name type="scientific">Drosophila busckii</name>
    <name type="common">Fruit fly</name>
    <dbReference type="NCBI Taxonomy" id="30019"/>
    <lineage>
        <taxon>Eukaryota</taxon>
        <taxon>Metazoa</taxon>
        <taxon>Ecdysozoa</taxon>
        <taxon>Arthropoda</taxon>
        <taxon>Hexapoda</taxon>
        <taxon>Insecta</taxon>
        <taxon>Pterygota</taxon>
        <taxon>Neoptera</taxon>
        <taxon>Endopterygota</taxon>
        <taxon>Diptera</taxon>
        <taxon>Brachycera</taxon>
        <taxon>Muscomorpha</taxon>
        <taxon>Ephydroidea</taxon>
        <taxon>Drosophilidae</taxon>
        <taxon>Drosophila</taxon>
    </lineage>
</organism>
<dbReference type="PANTHER" id="PTHR18914:SF33">
    <property type="entry name" value="RE47911P-RELATED"/>
    <property type="match status" value="1"/>
</dbReference>
<reference evidence="3 4" key="1">
    <citation type="submission" date="2015-08" db="EMBL/GenBank/DDBJ databases">
        <title>Ancestral chromatin configuration constrains chromatin evolution on differentiating sex chromosomes in Drosophila.</title>
        <authorList>
            <person name="Zhou Q."/>
            <person name="Bachtrog D."/>
        </authorList>
    </citation>
    <scope>NUCLEOTIDE SEQUENCE [LARGE SCALE GENOMIC DNA]</scope>
    <source>
        <tissue evidence="3">Whole larvae</tissue>
    </source>
</reference>
<gene>
    <name evidence="3" type="ORF">Dbus_chr2Rg215</name>
</gene>
<dbReference type="GO" id="GO:0005912">
    <property type="term" value="C:adherens junction"/>
    <property type="evidence" value="ECO:0007669"/>
    <property type="project" value="TreeGrafter"/>
</dbReference>
<sequence length="537" mass="60440">MQDFCAEFLKLSNAVQIHMGMQFDYENIEMICLCSTQIVICIRHLEQTINLESASGLRISASHQHFIERIRVCLKRMWACFGESSSAQISCVEGASFFQLLDSLLDSLSAFTSFFESTNQHAENLFDLSKEIKTQIDLLLGQTLSFANVALQQDKKALSALCQKARVMRDGSAFQEECQACSSGRNSNYANQKLKALTLESGLSQLETYINEALLRLVFNCFIDFQKISVDKIRNILRTEHVATADEYIADFDVNLDRATQIGVFAIAFAPSLKLKTLVRSCLASFEYLDTSLIPSLYANAADLHSELLEQHYNEEVSKFKCAIQQIIDSHAMVGCYMQLLATGIEAAEKHFDKTQLDDLTLMGFIILEHFKPSVNQKQLTPQAQENLKKFVTILRECKAILMCAAQVETQRILKRFKILRSTLRNLHGCLAAAEKKVDAAPTNAIATSENCANEGLLINLAASPTSSILYDTRRHRNRSLTQQSMPQAEPFIRAKPSECIRRKQSLRTAMFKRQNIFENHKQPSIISSHSASLEIS</sequence>
<dbReference type="GO" id="GO:0051015">
    <property type="term" value="F:actin filament binding"/>
    <property type="evidence" value="ECO:0007669"/>
    <property type="project" value="TreeGrafter"/>
</dbReference>
<keyword evidence="2" id="KW-0963">Cytoplasm</keyword>
<dbReference type="Pfam" id="PF05482">
    <property type="entry name" value="Serendipity_A"/>
    <property type="match status" value="1"/>
</dbReference>
<dbReference type="AlphaFoldDB" id="A0A0M5IZH5"/>
<protein>
    <submittedName>
        <fullName evidence="3">CG8247</fullName>
    </submittedName>
</protein>
<dbReference type="OrthoDB" id="6342160at2759"/>
<comment type="subcellular location">
    <subcellularLocation>
        <location evidence="1">Cytoplasm</location>
    </subcellularLocation>
</comment>
<dbReference type="GO" id="GO:0007349">
    <property type="term" value="P:cellularization"/>
    <property type="evidence" value="ECO:0007669"/>
    <property type="project" value="InterPro"/>
</dbReference>
<evidence type="ECO:0000256" key="2">
    <source>
        <dbReference type="ARBA" id="ARBA00022490"/>
    </source>
</evidence>
<dbReference type="GO" id="GO:0016342">
    <property type="term" value="C:catenin complex"/>
    <property type="evidence" value="ECO:0007669"/>
    <property type="project" value="TreeGrafter"/>
</dbReference>
<dbReference type="Proteomes" id="UP000494163">
    <property type="component" value="Chromosome 2R"/>
</dbReference>
<proteinExistence type="predicted"/>
<dbReference type="PANTHER" id="PTHR18914">
    <property type="entry name" value="ALPHA CATENIN"/>
    <property type="match status" value="1"/>
</dbReference>
<dbReference type="EMBL" id="CP012524">
    <property type="protein sequence ID" value="ALC40636.1"/>
    <property type="molecule type" value="Genomic_DNA"/>
</dbReference>
<dbReference type="SMR" id="A0A0M5IZH5"/>
<name>A0A0M5IZH5_DROBS</name>